<dbReference type="PRINTS" id="PR00421">
    <property type="entry name" value="THIOREDOXIN"/>
</dbReference>
<feature type="active site" description="Nucleophile" evidence="7">
    <location>
        <position position="25"/>
    </location>
</feature>
<feature type="domain" description="Thioredoxin" evidence="9">
    <location>
        <begin position="1"/>
        <end position="97"/>
    </location>
</feature>
<accession>A0A6C0GDH3</accession>
<dbReference type="Gene3D" id="3.40.30.10">
    <property type="entry name" value="Glutaredoxin"/>
    <property type="match status" value="1"/>
</dbReference>
<dbReference type="Pfam" id="PF00085">
    <property type="entry name" value="Thioredoxin"/>
    <property type="match status" value="1"/>
</dbReference>
<protein>
    <recommendedName>
        <fullName evidence="6">Thioredoxin</fullName>
    </recommendedName>
</protein>
<dbReference type="RefSeq" id="WP_162442051.1">
    <property type="nucleotide sequence ID" value="NZ_CP048222.1"/>
</dbReference>
<dbReference type="AlphaFoldDB" id="A0A6C0GDH3"/>
<feature type="site" description="Deprotonates C-terminal active site Cys" evidence="7">
    <location>
        <position position="16"/>
    </location>
</feature>
<dbReference type="FunFam" id="3.40.30.10:FF:000001">
    <property type="entry name" value="Thioredoxin"/>
    <property type="match status" value="1"/>
</dbReference>
<keyword evidence="4 8" id="KW-1015">Disulfide bond</keyword>
<dbReference type="PANTHER" id="PTHR45663:SF11">
    <property type="entry name" value="GEO12009P1"/>
    <property type="match status" value="1"/>
</dbReference>
<reference evidence="10 11" key="1">
    <citation type="submission" date="2020-01" db="EMBL/GenBank/DDBJ databases">
        <authorList>
            <person name="Kim M.K."/>
        </authorList>
    </citation>
    <scope>NUCLEOTIDE SEQUENCE [LARGE SCALE GENOMIC DNA]</scope>
    <source>
        <strain evidence="10 11">172606-1</strain>
    </source>
</reference>
<evidence type="ECO:0000256" key="6">
    <source>
        <dbReference type="NCBIfam" id="TIGR01068"/>
    </source>
</evidence>
<evidence type="ECO:0000256" key="3">
    <source>
        <dbReference type="ARBA" id="ARBA00022982"/>
    </source>
</evidence>
<evidence type="ECO:0000259" key="9">
    <source>
        <dbReference type="PROSITE" id="PS51352"/>
    </source>
</evidence>
<dbReference type="KEGG" id="rhoz:GXP67_04480"/>
<gene>
    <name evidence="10" type="primary">trxA</name>
    <name evidence="10" type="ORF">GXP67_04480</name>
</gene>
<keyword evidence="3" id="KW-0249">Electron transport</keyword>
<dbReference type="PIRSF" id="PIRSF000077">
    <property type="entry name" value="Thioredoxin"/>
    <property type="match status" value="1"/>
</dbReference>
<dbReference type="GO" id="GO:0045454">
    <property type="term" value="P:cell redox homeostasis"/>
    <property type="evidence" value="ECO:0007669"/>
    <property type="project" value="TreeGrafter"/>
</dbReference>
<evidence type="ECO:0000256" key="1">
    <source>
        <dbReference type="ARBA" id="ARBA00008987"/>
    </source>
</evidence>
<keyword evidence="11" id="KW-1185">Reference proteome</keyword>
<dbReference type="PROSITE" id="PS00194">
    <property type="entry name" value="THIOREDOXIN_1"/>
    <property type="match status" value="1"/>
</dbReference>
<dbReference type="Proteomes" id="UP000480178">
    <property type="component" value="Chromosome"/>
</dbReference>
<evidence type="ECO:0000256" key="2">
    <source>
        <dbReference type="ARBA" id="ARBA00022448"/>
    </source>
</evidence>
<keyword evidence="2" id="KW-0813">Transport</keyword>
<dbReference type="NCBIfam" id="TIGR01068">
    <property type="entry name" value="thioredoxin"/>
    <property type="match status" value="1"/>
</dbReference>
<dbReference type="EMBL" id="CP048222">
    <property type="protein sequence ID" value="QHT65978.1"/>
    <property type="molecule type" value="Genomic_DNA"/>
</dbReference>
<dbReference type="SUPFAM" id="SSF52833">
    <property type="entry name" value="Thioredoxin-like"/>
    <property type="match status" value="1"/>
</dbReference>
<feature type="site" description="Contributes to redox potential value" evidence="7">
    <location>
        <position position="23"/>
    </location>
</feature>
<comment type="similarity">
    <text evidence="1">Belongs to the thioredoxin family.</text>
</comment>
<dbReference type="PANTHER" id="PTHR45663">
    <property type="entry name" value="GEO12009P1"/>
    <property type="match status" value="1"/>
</dbReference>
<dbReference type="InterPro" id="IPR036249">
    <property type="entry name" value="Thioredoxin-like_sf"/>
</dbReference>
<evidence type="ECO:0000256" key="5">
    <source>
        <dbReference type="ARBA" id="ARBA00023284"/>
    </source>
</evidence>
<dbReference type="InterPro" id="IPR017937">
    <property type="entry name" value="Thioredoxin_CS"/>
</dbReference>
<evidence type="ECO:0000256" key="4">
    <source>
        <dbReference type="ARBA" id="ARBA00023157"/>
    </source>
</evidence>
<evidence type="ECO:0000256" key="7">
    <source>
        <dbReference type="PIRSR" id="PIRSR000077-1"/>
    </source>
</evidence>
<evidence type="ECO:0000313" key="11">
    <source>
        <dbReference type="Proteomes" id="UP000480178"/>
    </source>
</evidence>
<evidence type="ECO:0000313" key="10">
    <source>
        <dbReference type="EMBL" id="QHT65978.1"/>
    </source>
</evidence>
<dbReference type="InterPro" id="IPR005746">
    <property type="entry name" value="Thioredoxin"/>
</dbReference>
<dbReference type="GO" id="GO:0015035">
    <property type="term" value="F:protein-disulfide reductase activity"/>
    <property type="evidence" value="ECO:0007669"/>
    <property type="project" value="UniProtKB-UniRule"/>
</dbReference>
<organism evidence="10 11">
    <name type="scientific">Rhodocytophaga rosea</name>
    <dbReference type="NCBI Taxonomy" id="2704465"/>
    <lineage>
        <taxon>Bacteria</taxon>
        <taxon>Pseudomonadati</taxon>
        <taxon>Bacteroidota</taxon>
        <taxon>Cytophagia</taxon>
        <taxon>Cytophagales</taxon>
        <taxon>Rhodocytophagaceae</taxon>
        <taxon>Rhodocytophaga</taxon>
    </lineage>
</organism>
<feature type="site" description="Contributes to redox potential value" evidence="7">
    <location>
        <position position="24"/>
    </location>
</feature>
<dbReference type="InterPro" id="IPR013766">
    <property type="entry name" value="Thioredoxin_domain"/>
</dbReference>
<sequence length="97" mass="10879">MGFNELIQSETPVLVDFFATWCGPCKMMAPMLEELKGKIGDKARIVKIDIDKNPQAADKYNVQSVPTLMVFKGGQLLWRQSGVVPVHQLERIIGQYA</sequence>
<evidence type="ECO:0000256" key="8">
    <source>
        <dbReference type="PIRSR" id="PIRSR000077-4"/>
    </source>
</evidence>
<proteinExistence type="inferred from homology"/>
<dbReference type="CDD" id="cd02947">
    <property type="entry name" value="TRX_family"/>
    <property type="match status" value="1"/>
</dbReference>
<dbReference type="PROSITE" id="PS51352">
    <property type="entry name" value="THIOREDOXIN_2"/>
    <property type="match status" value="1"/>
</dbReference>
<keyword evidence="5 8" id="KW-0676">Redox-active center</keyword>
<feature type="active site" description="Nucleophile" evidence="7">
    <location>
        <position position="22"/>
    </location>
</feature>
<feature type="disulfide bond" description="Redox-active" evidence="8">
    <location>
        <begin position="22"/>
        <end position="25"/>
    </location>
</feature>
<dbReference type="GO" id="GO:0005829">
    <property type="term" value="C:cytosol"/>
    <property type="evidence" value="ECO:0007669"/>
    <property type="project" value="TreeGrafter"/>
</dbReference>
<name>A0A6C0GDH3_9BACT</name>